<evidence type="ECO:0000313" key="2">
    <source>
        <dbReference type="Proteomes" id="UP000823201"/>
    </source>
</evidence>
<name>A0ABS2Q707_9BACL</name>
<keyword evidence="2" id="KW-1185">Reference proteome</keyword>
<accession>A0ABS2Q707</accession>
<dbReference type="Proteomes" id="UP000823201">
    <property type="component" value="Unassembled WGS sequence"/>
</dbReference>
<sequence>MSETRGARGKKPEHIRCKQERNIDRVGVDIDRVGVDIDRVGVDIDRVGVDIDRARRDTDRVERNISRVINFVWLLRKNAAPAASERPKRIRYK</sequence>
<organism evidence="1 2">
    <name type="scientific">Sporolactobacillus spathodeae</name>
    <dbReference type="NCBI Taxonomy" id="1465502"/>
    <lineage>
        <taxon>Bacteria</taxon>
        <taxon>Bacillati</taxon>
        <taxon>Bacillota</taxon>
        <taxon>Bacilli</taxon>
        <taxon>Bacillales</taxon>
        <taxon>Sporolactobacillaceae</taxon>
        <taxon>Sporolactobacillus</taxon>
    </lineage>
</organism>
<dbReference type="RefSeq" id="WP_205005888.1">
    <property type="nucleotide sequence ID" value="NZ_JAFBEV010000006.1"/>
</dbReference>
<comment type="caution">
    <text evidence="1">The sequence shown here is derived from an EMBL/GenBank/DDBJ whole genome shotgun (WGS) entry which is preliminary data.</text>
</comment>
<evidence type="ECO:0000313" key="1">
    <source>
        <dbReference type="EMBL" id="MBM7657550.1"/>
    </source>
</evidence>
<evidence type="ECO:0008006" key="3">
    <source>
        <dbReference type="Google" id="ProtNLM"/>
    </source>
</evidence>
<dbReference type="EMBL" id="JAFBEV010000006">
    <property type="protein sequence ID" value="MBM7657550.1"/>
    <property type="molecule type" value="Genomic_DNA"/>
</dbReference>
<reference evidence="1 2" key="1">
    <citation type="submission" date="2021-01" db="EMBL/GenBank/DDBJ databases">
        <title>Genomic Encyclopedia of Type Strains, Phase IV (KMG-IV): sequencing the most valuable type-strain genomes for metagenomic binning, comparative biology and taxonomic classification.</title>
        <authorList>
            <person name="Goeker M."/>
        </authorList>
    </citation>
    <scope>NUCLEOTIDE SEQUENCE [LARGE SCALE GENOMIC DNA]</scope>
    <source>
        <strain evidence="1 2">DSM 100968</strain>
    </source>
</reference>
<protein>
    <recommendedName>
        <fullName evidence="3">t-SNARE coiled-coil homology domain-containing protein</fullName>
    </recommendedName>
</protein>
<proteinExistence type="predicted"/>
<gene>
    <name evidence="1" type="ORF">JOC27_000999</name>
</gene>